<keyword evidence="4" id="KW-0808">Transferase</keyword>
<dbReference type="Proteomes" id="UP000321157">
    <property type="component" value="Unassembled WGS sequence"/>
</dbReference>
<evidence type="ECO:0000313" key="12">
    <source>
        <dbReference type="EMBL" id="GEN36606.1"/>
    </source>
</evidence>
<comment type="similarity">
    <text evidence="1">Belongs to the type-I restriction system S methylase family.</text>
</comment>
<gene>
    <name evidence="12" type="ORF">ADA01nite_40660</name>
</gene>
<feature type="domain" description="DNA methylase adenine-specific" evidence="10">
    <location>
        <begin position="121"/>
        <end position="422"/>
    </location>
</feature>
<evidence type="ECO:0000313" key="13">
    <source>
        <dbReference type="Proteomes" id="UP000321157"/>
    </source>
</evidence>
<keyword evidence="13" id="KW-1185">Reference proteome</keyword>
<dbReference type="InterPro" id="IPR029063">
    <property type="entry name" value="SAM-dependent_MTases_sf"/>
</dbReference>
<dbReference type="Gene3D" id="3.40.50.150">
    <property type="entry name" value="Vaccinia Virus protein VP39"/>
    <property type="match status" value="1"/>
</dbReference>
<comment type="catalytic activity">
    <reaction evidence="8">
        <text>a 2'-deoxyadenosine in DNA + S-adenosyl-L-methionine = an N(6)-methyl-2'-deoxyadenosine in DNA + S-adenosyl-L-homocysteine + H(+)</text>
        <dbReference type="Rhea" id="RHEA:15197"/>
        <dbReference type="Rhea" id="RHEA-COMP:12418"/>
        <dbReference type="Rhea" id="RHEA-COMP:12419"/>
        <dbReference type="ChEBI" id="CHEBI:15378"/>
        <dbReference type="ChEBI" id="CHEBI:57856"/>
        <dbReference type="ChEBI" id="CHEBI:59789"/>
        <dbReference type="ChEBI" id="CHEBI:90615"/>
        <dbReference type="ChEBI" id="CHEBI:90616"/>
        <dbReference type="EC" id="2.1.1.72"/>
    </reaction>
</comment>
<organism evidence="12 13">
    <name type="scientific">Aneurinibacillus danicus</name>
    <dbReference type="NCBI Taxonomy" id="267746"/>
    <lineage>
        <taxon>Bacteria</taxon>
        <taxon>Bacillati</taxon>
        <taxon>Bacillota</taxon>
        <taxon>Bacilli</taxon>
        <taxon>Bacillales</taxon>
        <taxon>Paenibacillaceae</taxon>
        <taxon>Aneurinibacillus group</taxon>
        <taxon>Aneurinibacillus</taxon>
    </lineage>
</organism>
<feature type="domain" description="N6 adenine-specific DNA methyltransferase N-terminal" evidence="11">
    <location>
        <begin position="41"/>
        <end position="108"/>
    </location>
</feature>
<proteinExistence type="inferred from homology"/>
<dbReference type="PANTHER" id="PTHR42933:SF3">
    <property type="entry name" value="TYPE I RESTRICTION ENZYME MJAVIII METHYLASE SUBUNIT"/>
    <property type="match status" value="1"/>
</dbReference>
<dbReference type="SUPFAM" id="SSF116734">
    <property type="entry name" value="DNA methylase specificity domain"/>
    <property type="match status" value="1"/>
</dbReference>
<evidence type="ECO:0000256" key="4">
    <source>
        <dbReference type="ARBA" id="ARBA00022679"/>
    </source>
</evidence>
<feature type="domain" description="Type I restriction modification DNA specificity" evidence="9">
    <location>
        <begin position="440"/>
        <end position="604"/>
    </location>
</feature>
<dbReference type="PANTHER" id="PTHR42933">
    <property type="entry name" value="SLR6095 PROTEIN"/>
    <property type="match status" value="1"/>
</dbReference>
<dbReference type="Pfam" id="PF02384">
    <property type="entry name" value="N6_Mtase"/>
    <property type="match status" value="1"/>
</dbReference>
<dbReference type="InterPro" id="IPR051537">
    <property type="entry name" value="DNA_Adenine_Mtase"/>
</dbReference>
<keyword evidence="6" id="KW-0680">Restriction system</keyword>
<dbReference type="EMBL" id="BJXX01000204">
    <property type="protein sequence ID" value="GEN36606.1"/>
    <property type="molecule type" value="Genomic_DNA"/>
</dbReference>
<dbReference type="InterPro" id="IPR003356">
    <property type="entry name" value="DNA_methylase_A-5"/>
</dbReference>
<dbReference type="GO" id="GO:0008170">
    <property type="term" value="F:N-methyltransferase activity"/>
    <property type="evidence" value="ECO:0007669"/>
    <property type="project" value="InterPro"/>
</dbReference>
<dbReference type="AlphaFoldDB" id="A0A511VCG3"/>
<evidence type="ECO:0000256" key="5">
    <source>
        <dbReference type="ARBA" id="ARBA00022691"/>
    </source>
</evidence>
<evidence type="ECO:0000256" key="3">
    <source>
        <dbReference type="ARBA" id="ARBA00022603"/>
    </source>
</evidence>
<dbReference type="EC" id="2.1.1.72" evidence="2"/>
<dbReference type="Pfam" id="PF12161">
    <property type="entry name" value="HsdM_N"/>
    <property type="match status" value="1"/>
</dbReference>
<evidence type="ECO:0000259" key="9">
    <source>
        <dbReference type="Pfam" id="PF01420"/>
    </source>
</evidence>
<comment type="caution">
    <text evidence="12">The sequence shown here is derived from an EMBL/GenBank/DDBJ whole genome shotgun (WGS) entry which is preliminary data.</text>
</comment>
<evidence type="ECO:0000256" key="6">
    <source>
        <dbReference type="ARBA" id="ARBA00022747"/>
    </source>
</evidence>
<dbReference type="Gene3D" id="3.90.220.20">
    <property type="entry name" value="DNA methylase specificity domains"/>
    <property type="match status" value="1"/>
</dbReference>
<name>A0A511VCG3_9BACL</name>
<accession>A0A511VCG3</accession>
<dbReference type="InterPro" id="IPR044946">
    <property type="entry name" value="Restrct_endonuc_typeI_TRD_sf"/>
</dbReference>
<dbReference type="InterPro" id="IPR000055">
    <property type="entry name" value="Restrct_endonuc_typeI_TRD"/>
</dbReference>
<evidence type="ECO:0000256" key="7">
    <source>
        <dbReference type="ARBA" id="ARBA00023125"/>
    </source>
</evidence>
<sequence length="637" mass="72903">MDMQEVQKEVYEALDLLRNSFTIEEMKYRFFVLNTFRYLNESDDHPFHIPTELRWNALRADGFNLGKRLDKAFKVLEEENPALDGVFTIFPFGMLTETQEDATLFRIMTIVERLPLGKEAGDFADFLFSFFSDREGRAGDLVTPPEIPDLLTRLLEIKNGTVYDGTAGIAQFLVKAYEYARIQSGEVQLYGQEVNSRVLALSKMNFILHGIYDLNLKLGDVIIDPLWKENDKQLKKFDYVIMEPPFGLSRWGRKAAEEDLYGRFRFGIPSAASGDMAFVQHAVASMNEKGKAAVIVPPGVLFRGGPDQRIREELLKEDLIDAVIHLPSNLYVGSGIPVVILLFNKAKQMEHRGKVQMIQADQDYLKRRAKHILRTQDIDKIVHTYQMKAEIEQYSRIVSLSELKENEWMLNPKRYFGSAEIETPIGTVQVNWSQYEALDFPKVELGDIANVFRGLNTPSAKEFTMDTEYTHKLINLADVQDGQILFDTLTPIYLDDKKKIRSYEVQPGDVILSSRGLFFKIAIIPPTHEKLILSSNFIGIRPGRNVDSGYIKAFLESPIGRYYISLHQKGAAISMISHKDIEKLPILLLSLAQQQKLSADFMEADRELKETIAAAERKHKEQYRKLYEDMGIMNIIE</sequence>
<dbReference type="SUPFAM" id="SSF53335">
    <property type="entry name" value="S-adenosyl-L-methionine-dependent methyltransferases"/>
    <property type="match status" value="1"/>
</dbReference>
<evidence type="ECO:0000256" key="1">
    <source>
        <dbReference type="ARBA" id="ARBA00010923"/>
    </source>
</evidence>
<dbReference type="GO" id="GO:0009007">
    <property type="term" value="F:site-specific DNA-methyltransferase (adenine-specific) activity"/>
    <property type="evidence" value="ECO:0007669"/>
    <property type="project" value="UniProtKB-EC"/>
</dbReference>
<dbReference type="RefSeq" id="WP_146812244.1">
    <property type="nucleotide sequence ID" value="NZ_BJXX01000204.1"/>
</dbReference>
<evidence type="ECO:0000259" key="11">
    <source>
        <dbReference type="Pfam" id="PF12161"/>
    </source>
</evidence>
<dbReference type="GO" id="GO:0009307">
    <property type="term" value="P:DNA restriction-modification system"/>
    <property type="evidence" value="ECO:0007669"/>
    <property type="project" value="UniProtKB-KW"/>
</dbReference>
<dbReference type="OrthoDB" id="9814572at2"/>
<dbReference type="PRINTS" id="PR00507">
    <property type="entry name" value="N12N6MTFRASE"/>
</dbReference>
<keyword evidence="5" id="KW-0949">S-adenosyl-L-methionine</keyword>
<dbReference type="GO" id="GO:0032259">
    <property type="term" value="P:methylation"/>
    <property type="evidence" value="ECO:0007669"/>
    <property type="project" value="UniProtKB-KW"/>
</dbReference>
<evidence type="ECO:0000259" key="10">
    <source>
        <dbReference type="Pfam" id="PF02384"/>
    </source>
</evidence>
<keyword evidence="7" id="KW-0238">DNA-binding</keyword>
<dbReference type="GO" id="GO:0003677">
    <property type="term" value="F:DNA binding"/>
    <property type="evidence" value="ECO:0007669"/>
    <property type="project" value="UniProtKB-KW"/>
</dbReference>
<protein>
    <recommendedName>
        <fullName evidence="2">site-specific DNA-methyltransferase (adenine-specific)</fullName>
        <ecNumber evidence="2">2.1.1.72</ecNumber>
    </recommendedName>
</protein>
<evidence type="ECO:0000256" key="8">
    <source>
        <dbReference type="ARBA" id="ARBA00047942"/>
    </source>
</evidence>
<dbReference type="Pfam" id="PF01420">
    <property type="entry name" value="Methylase_S"/>
    <property type="match status" value="1"/>
</dbReference>
<evidence type="ECO:0000256" key="2">
    <source>
        <dbReference type="ARBA" id="ARBA00011900"/>
    </source>
</evidence>
<keyword evidence="3" id="KW-0489">Methyltransferase</keyword>
<dbReference type="InterPro" id="IPR022749">
    <property type="entry name" value="D12N6_MeTrfase_N"/>
</dbReference>
<reference evidence="12 13" key="1">
    <citation type="submission" date="2019-07" db="EMBL/GenBank/DDBJ databases">
        <title>Whole genome shotgun sequence of Aneurinibacillus danicus NBRC 102444.</title>
        <authorList>
            <person name="Hosoyama A."/>
            <person name="Uohara A."/>
            <person name="Ohji S."/>
            <person name="Ichikawa N."/>
        </authorList>
    </citation>
    <scope>NUCLEOTIDE SEQUENCE [LARGE SCALE GENOMIC DNA]</scope>
    <source>
        <strain evidence="12 13">NBRC 102444</strain>
    </source>
</reference>
<dbReference type="SMR" id="A0A511VCG3"/>